<accession>A0A5C1QGW2</accession>
<evidence type="ECO:0000313" key="1">
    <source>
        <dbReference type="EMBL" id="QEN06707.1"/>
    </source>
</evidence>
<dbReference type="KEGG" id="ock:EXM22_01385"/>
<sequence length="299" mass="35720">MKKILWTLLVSLLLFGCTEYGGRQYVSSKRKNIQIFNERGTNPKFIKNNIWNLSHFLKDKIPGQSNEYEVFIVEDDFGNLLSDEIFSNHIFNRIEENSLYTEDERTGAKLLVHNDIQKIISNRNFRKTETFLLLPIANIILLKNNSGYDKDLFLYGYLTLLLLEHNPAYYLNPLQTEQDRTDRIILGYITTGLSSLYSRYFTKYPDRKQSKDLYLKLIKNDIQYIEDIYDIDVLKYKNTSSETLAFENSFIYFYSYFFEYLIDSLDEDEFQDLIDSLFIQDHNKRQRLRDLYNKWKANI</sequence>
<dbReference type="PROSITE" id="PS51257">
    <property type="entry name" value="PROKAR_LIPOPROTEIN"/>
    <property type="match status" value="1"/>
</dbReference>
<protein>
    <submittedName>
        <fullName evidence="1">Uncharacterized protein</fullName>
    </submittedName>
</protein>
<name>A0A5C1QGW2_9SPIO</name>
<keyword evidence="2" id="KW-1185">Reference proteome</keyword>
<organism evidence="1 2">
    <name type="scientific">Oceanispirochaeta crateris</name>
    <dbReference type="NCBI Taxonomy" id="2518645"/>
    <lineage>
        <taxon>Bacteria</taxon>
        <taxon>Pseudomonadati</taxon>
        <taxon>Spirochaetota</taxon>
        <taxon>Spirochaetia</taxon>
        <taxon>Spirochaetales</taxon>
        <taxon>Spirochaetaceae</taxon>
        <taxon>Oceanispirochaeta</taxon>
    </lineage>
</organism>
<gene>
    <name evidence="1" type="ORF">EXM22_01385</name>
</gene>
<dbReference type="EMBL" id="CP036150">
    <property type="protein sequence ID" value="QEN06707.1"/>
    <property type="molecule type" value="Genomic_DNA"/>
</dbReference>
<dbReference type="Proteomes" id="UP000324209">
    <property type="component" value="Chromosome"/>
</dbReference>
<dbReference type="RefSeq" id="WP_149484790.1">
    <property type="nucleotide sequence ID" value="NZ_CP036150.1"/>
</dbReference>
<dbReference type="AlphaFoldDB" id="A0A5C1QGW2"/>
<dbReference type="OrthoDB" id="9838772at2"/>
<reference evidence="1 2" key="1">
    <citation type="submission" date="2019-02" db="EMBL/GenBank/DDBJ databases">
        <title>Complete Genome Sequence and Methylome Analysis of free living Spirochaetas.</title>
        <authorList>
            <person name="Fomenkov A."/>
            <person name="Dubinina G."/>
            <person name="Leshcheva N."/>
            <person name="Mikheeva N."/>
            <person name="Grabovich M."/>
            <person name="Vincze T."/>
            <person name="Roberts R.J."/>
        </authorList>
    </citation>
    <scope>NUCLEOTIDE SEQUENCE [LARGE SCALE GENOMIC DNA]</scope>
    <source>
        <strain evidence="1 2">K2</strain>
    </source>
</reference>
<evidence type="ECO:0000313" key="2">
    <source>
        <dbReference type="Proteomes" id="UP000324209"/>
    </source>
</evidence>
<proteinExistence type="predicted"/>